<evidence type="ECO:0000259" key="3">
    <source>
        <dbReference type="Pfam" id="PF00501"/>
    </source>
</evidence>
<dbReference type="KEGG" id="dalk:DSCA_36880"/>
<proteinExistence type="inferred from homology"/>
<dbReference type="RefSeq" id="WP_155317765.1">
    <property type="nucleotide sequence ID" value="NZ_AP021874.1"/>
</dbReference>
<evidence type="ECO:0000259" key="4">
    <source>
        <dbReference type="Pfam" id="PF13193"/>
    </source>
</evidence>
<dbReference type="AlphaFoldDB" id="A0A5K7YLQ7"/>
<organism evidence="5 6">
    <name type="scientific">Desulfosarcina alkanivorans</name>
    <dbReference type="NCBI Taxonomy" id="571177"/>
    <lineage>
        <taxon>Bacteria</taxon>
        <taxon>Pseudomonadati</taxon>
        <taxon>Thermodesulfobacteriota</taxon>
        <taxon>Desulfobacteria</taxon>
        <taxon>Desulfobacterales</taxon>
        <taxon>Desulfosarcinaceae</taxon>
        <taxon>Desulfosarcina</taxon>
    </lineage>
</organism>
<feature type="domain" description="AMP-dependent synthetase/ligase" evidence="3">
    <location>
        <begin position="19"/>
        <end position="388"/>
    </location>
</feature>
<dbReference type="Proteomes" id="UP000427906">
    <property type="component" value="Chromosome"/>
</dbReference>
<dbReference type="PANTHER" id="PTHR24096">
    <property type="entry name" value="LONG-CHAIN-FATTY-ACID--COA LIGASE"/>
    <property type="match status" value="1"/>
</dbReference>
<dbReference type="InterPro" id="IPR020845">
    <property type="entry name" value="AMP-binding_CS"/>
</dbReference>
<dbReference type="SUPFAM" id="SSF56801">
    <property type="entry name" value="Acetyl-CoA synthetase-like"/>
    <property type="match status" value="1"/>
</dbReference>
<comment type="similarity">
    <text evidence="1">Belongs to the ATP-dependent AMP-binding enzyme family.</text>
</comment>
<evidence type="ECO:0000256" key="2">
    <source>
        <dbReference type="ARBA" id="ARBA00022598"/>
    </source>
</evidence>
<name>A0A5K7YLQ7_9BACT</name>
<dbReference type="InterPro" id="IPR045851">
    <property type="entry name" value="AMP-bd_C_sf"/>
</dbReference>
<dbReference type="Pfam" id="PF13193">
    <property type="entry name" value="AMP-binding_C"/>
    <property type="match status" value="1"/>
</dbReference>
<dbReference type="Gene3D" id="3.30.300.30">
    <property type="match status" value="1"/>
</dbReference>
<dbReference type="EMBL" id="AP021874">
    <property type="protein sequence ID" value="BBO69758.1"/>
    <property type="molecule type" value="Genomic_DNA"/>
</dbReference>
<sequence>MTQELNNNLIERAVVGDIFRRRASTSKEKIALVENRDGKEIRLSYGELNQKLNQFARALRNAEIRQGDRVGLLGLNSTEYFISLYGCAKAGITVVPINPGLSPKDVAYILDHAEVKALVVDDQLVAISDAIRKDLPNLELLVGISATGQTVRSPYIDFEEFISQGSPDEVEDVIIRDRDVFEILYTSGTTSLPKGVMVAHLSTFIMSLTNPIEMNMGLNTVTCTVLPMFHCAQQTFALSALHLGGKVVIFRAFDPGLLLDAIERERIQMMLCLPAMYRAMLDHPKIKSVDLSSLKTGVYAMTPMDRRTLEEAIETFGADFLLGTGQTEFFPSTNTFRSEWQLKKMGNYWGESALTLDTAIMDSGGDLLPQGETGEIVWRGPAVMNCYLKNEEATVESRAFGWHHSGDLGYFDEDNLLVFVDRKKDMIKTGGENVPSIKVERALLSDHRIMSAAVVGLPHPHWTEAVTAFVVKQENADLDEQDVIDLCKRELGKFEIPKRVVFIDEMPLTSTGKIRKNILRENNTEVYQS</sequence>
<dbReference type="Gene3D" id="3.40.50.12780">
    <property type="entry name" value="N-terminal domain of ligase-like"/>
    <property type="match status" value="1"/>
</dbReference>
<dbReference type="InterPro" id="IPR025110">
    <property type="entry name" value="AMP-bd_C"/>
</dbReference>
<evidence type="ECO:0000256" key="1">
    <source>
        <dbReference type="ARBA" id="ARBA00006432"/>
    </source>
</evidence>
<dbReference type="InterPro" id="IPR000873">
    <property type="entry name" value="AMP-dep_synth/lig_dom"/>
</dbReference>
<dbReference type="PROSITE" id="PS00455">
    <property type="entry name" value="AMP_BINDING"/>
    <property type="match status" value="1"/>
</dbReference>
<dbReference type="GO" id="GO:0016405">
    <property type="term" value="F:CoA-ligase activity"/>
    <property type="evidence" value="ECO:0007669"/>
    <property type="project" value="TreeGrafter"/>
</dbReference>
<protein>
    <submittedName>
        <fullName evidence="5">Acyl-CoA synthetase</fullName>
    </submittedName>
</protein>
<keyword evidence="6" id="KW-1185">Reference proteome</keyword>
<dbReference type="FunFam" id="3.30.300.30:FF:000008">
    <property type="entry name" value="2,3-dihydroxybenzoate-AMP ligase"/>
    <property type="match status" value="1"/>
</dbReference>
<gene>
    <name evidence="5" type="ORF">DSCA_36880</name>
</gene>
<dbReference type="PANTHER" id="PTHR24096:SF267">
    <property type="entry name" value="MALONATE--COA LIGASE ACSF3, MITOCHONDRIAL"/>
    <property type="match status" value="1"/>
</dbReference>
<evidence type="ECO:0000313" key="5">
    <source>
        <dbReference type="EMBL" id="BBO69758.1"/>
    </source>
</evidence>
<dbReference type="OrthoDB" id="5483897at2"/>
<dbReference type="Pfam" id="PF00501">
    <property type="entry name" value="AMP-binding"/>
    <property type="match status" value="1"/>
</dbReference>
<keyword evidence="2" id="KW-0436">Ligase</keyword>
<evidence type="ECO:0000313" key="6">
    <source>
        <dbReference type="Proteomes" id="UP000427906"/>
    </source>
</evidence>
<accession>A0A5K7YLQ7</accession>
<feature type="domain" description="AMP-binding enzyme C-terminal" evidence="4">
    <location>
        <begin position="438"/>
        <end position="513"/>
    </location>
</feature>
<dbReference type="InterPro" id="IPR042099">
    <property type="entry name" value="ANL_N_sf"/>
</dbReference>
<reference evidence="5 6" key="1">
    <citation type="submission" date="2019-11" db="EMBL/GenBank/DDBJ databases">
        <title>Comparative genomics of hydrocarbon-degrading Desulfosarcina strains.</title>
        <authorList>
            <person name="Watanabe M."/>
            <person name="Kojima H."/>
            <person name="Fukui M."/>
        </authorList>
    </citation>
    <scope>NUCLEOTIDE SEQUENCE [LARGE SCALE GENOMIC DNA]</scope>
    <source>
        <strain evidence="5 6">PL12</strain>
    </source>
</reference>